<evidence type="ECO:0000256" key="4">
    <source>
        <dbReference type="ARBA" id="ARBA00022692"/>
    </source>
</evidence>
<proteinExistence type="inferred from homology"/>
<evidence type="ECO:0000256" key="1">
    <source>
        <dbReference type="ARBA" id="ARBA00004651"/>
    </source>
</evidence>
<feature type="transmembrane region" description="Helical" evidence="9">
    <location>
        <begin position="240"/>
        <end position="262"/>
    </location>
</feature>
<comment type="similarity">
    <text evidence="8">Belongs to the binding-protein-dependent transport system permease family. LivHM subfamily.</text>
</comment>
<evidence type="ECO:0000256" key="2">
    <source>
        <dbReference type="ARBA" id="ARBA00022448"/>
    </source>
</evidence>
<gene>
    <name evidence="10" type="ORF">ENO04_01925</name>
</gene>
<dbReference type="InterPro" id="IPR052157">
    <property type="entry name" value="BCAA_transport_permease"/>
</dbReference>
<feature type="transmembrane region" description="Helical" evidence="9">
    <location>
        <begin position="35"/>
        <end position="59"/>
    </location>
</feature>
<protein>
    <submittedName>
        <fullName evidence="10">Branched-chain amino acid ABC transporter permease</fullName>
    </submittedName>
</protein>
<organism evidence="10">
    <name type="scientific">Fervidicoccus fontis</name>
    <dbReference type="NCBI Taxonomy" id="683846"/>
    <lineage>
        <taxon>Archaea</taxon>
        <taxon>Thermoproteota</taxon>
        <taxon>Thermoprotei</taxon>
        <taxon>Fervidicoccales</taxon>
        <taxon>Fervidicoccaceae</taxon>
        <taxon>Fervidicoccus</taxon>
    </lineage>
</organism>
<dbReference type="PANTHER" id="PTHR11795">
    <property type="entry name" value="BRANCHED-CHAIN AMINO ACID TRANSPORT SYSTEM PERMEASE PROTEIN LIVH"/>
    <property type="match status" value="1"/>
</dbReference>
<dbReference type="CDD" id="cd06582">
    <property type="entry name" value="TM_PBP1_LivH_like"/>
    <property type="match status" value="1"/>
</dbReference>
<feature type="transmembrane region" description="Helical" evidence="9">
    <location>
        <begin position="80"/>
        <end position="101"/>
    </location>
</feature>
<evidence type="ECO:0000256" key="9">
    <source>
        <dbReference type="SAM" id="Phobius"/>
    </source>
</evidence>
<keyword evidence="3" id="KW-1003">Cell membrane</keyword>
<keyword evidence="5" id="KW-0029">Amino-acid transport</keyword>
<evidence type="ECO:0000256" key="8">
    <source>
        <dbReference type="ARBA" id="ARBA00037998"/>
    </source>
</evidence>
<dbReference type="GO" id="GO:0022857">
    <property type="term" value="F:transmembrane transporter activity"/>
    <property type="evidence" value="ECO:0007669"/>
    <property type="project" value="InterPro"/>
</dbReference>
<feature type="transmembrane region" description="Helical" evidence="9">
    <location>
        <begin position="9"/>
        <end position="29"/>
    </location>
</feature>
<dbReference type="InterPro" id="IPR001851">
    <property type="entry name" value="ABC_transp_permease"/>
</dbReference>
<feature type="transmembrane region" description="Helical" evidence="9">
    <location>
        <begin position="269"/>
        <end position="296"/>
    </location>
</feature>
<sequence>MIPPIVEDTIIYSSVLVLLSLGLTLTYMTTKVPNFAHATISIVGSYITLTVLVLSLISLAREALISQADSQSFYRLIKSFSFAPLHYALFMALGFLLGSLIGVAQYKLVLKPLSQRGANVVQLMIATIAVDMFLLSMLNIYADKLLEYVVSKANELSSIAGFKVNLGVQTRDFILYSYDYSKTLGTQRLVIIAPVMAAALLVALSFVLYRTKLGVALRASIENPSLASTLGVNVDKMYTLAWTLSLGLAGLAGSLIPLKYLVNPSTGQLFVLSIFAASILGGLNSLAGAVIGGVLIACFEIPVFNYLSSHLGISSAYRTVIPLLAMALTLLFIPRGVAGLNWKKLFSRVRR</sequence>
<dbReference type="AlphaFoldDB" id="A0A7C1ICZ7"/>
<evidence type="ECO:0000313" key="10">
    <source>
        <dbReference type="EMBL" id="HDS10370.1"/>
    </source>
</evidence>
<feature type="transmembrane region" description="Helical" evidence="9">
    <location>
        <begin position="121"/>
        <end position="142"/>
    </location>
</feature>
<keyword evidence="7 9" id="KW-0472">Membrane</keyword>
<dbReference type="GO" id="GO:0005886">
    <property type="term" value="C:plasma membrane"/>
    <property type="evidence" value="ECO:0007669"/>
    <property type="project" value="UniProtKB-SubCell"/>
</dbReference>
<comment type="caution">
    <text evidence="10">The sequence shown here is derived from an EMBL/GenBank/DDBJ whole genome shotgun (WGS) entry which is preliminary data.</text>
</comment>
<comment type="subcellular location">
    <subcellularLocation>
        <location evidence="1">Cell membrane</location>
        <topology evidence="1">Multi-pass membrane protein</topology>
    </subcellularLocation>
</comment>
<dbReference type="PANTHER" id="PTHR11795:SF449">
    <property type="entry name" value="BRANCHED-CHAIN AMINO ACID TRANSPORT PERMEASE PROTEIN LIVH-RELATED"/>
    <property type="match status" value="1"/>
</dbReference>
<dbReference type="EMBL" id="DSDY01000060">
    <property type="protein sequence ID" value="HDS10370.1"/>
    <property type="molecule type" value="Genomic_DNA"/>
</dbReference>
<keyword evidence="4 9" id="KW-0812">Transmembrane</keyword>
<evidence type="ECO:0000256" key="6">
    <source>
        <dbReference type="ARBA" id="ARBA00022989"/>
    </source>
</evidence>
<evidence type="ECO:0000256" key="3">
    <source>
        <dbReference type="ARBA" id="ARBA00022475"/>
    </source>
</evidence>
<keyword evidence="2" id="KW-0813">Transport</keyword>
<dbReference type="Pfam" id="PF02653">
    <property type="entry name" value="BPD_transp_2"/>
    <property type="match status" value="1"/>
</dbReference>
<evidence type="ECO:0000256" key="5">
    <source>
        <dbReference type="ARBA" id="ARBA00022970"/>
    </source>
</evidence>
<feature type="transmembrane region" description="Helical" evidence="9">
    <location>
        <begin position="189"/>
        <end position="209"/>
    </location>
</feature>
<dbReference type="GO" id="GO:0006865">
    <property type="term" value="P:amino acid transport"/>
    <property type="evidence" value="ECO:0007669"/>
    <property type="project" value="UniProtKB-KW"/>
</dbReference>
<keyword evidence="6 9" id="KW-1133">Transmembrane helix</keyword>
<reference evidence="10" key="1">
    <citation type="journal article" date="2020" name="mSystems">
        <title>Genome- and Community-Level Interaction Insights into Carbon Utilization and Element Cycling Functions of Hydrothermarchaeota in Hydrothermal Sediment.</title>
        <authorList>
            <person name="Zhou Z."/>
            <person name="Liu Y."/>
            <person name="Xu W."/>
            <person name="Pan J."/>
            <person name="Luo Z.H."/>
            <person name="Li M."/>
        </authorList>
    </citation>
    <scope>NUCLEOTIDE SEQUENCE [LARGE SCALE GENOMIC DNA]</scope>
    <source>
        <strain evidence="10">SpSt-123</strain>
    </source>
</reference>
<feature type="transmembrane region" description="Helical" evidence="9">
    <location>
        <begin position="316"/>
        <end position="342"/>
    </location>
</feature>
<accession>A0A7C1ICZ7</accession>
<evidence type="ECO:0000256" key="7">
    <source>
        <dbReference type="ARBA" id="ARBA00023136"/>
    </source>
</evidence>
<name>A0A7C1ICZ7_9CREN</name>